<dbReference type="AlphaFoldDB" id="A0AAJ5W3H5"/>
<dbReference type="EMBL" id="CP119313">
    <property type="protein sequence ID" value="WEK17828.1"/>
    <property type="molecule type" value="Genomic_DNA"/>
</dbReference>
<evidence type="ECO:0000259" key="2">
    <source>
        <dbReference type="PROSITE" id="PS50110"/>
    </source>
</evidence>
<dbReference type="InterPro" id="IPR007492">
    <property type="entry name" value="LytTR_DNA-bd_dom"/>
</dbReference>
<feature type="domain" description="Response regulatory" evidence="2">
    <location>
        <begin position="2"/>
        <end position="115"/>
    </location>
</feature>
<feature type="domain" description="HTH LytTR-type" evidence="3">
    <location>
        <begin position="144"/>
        <end position="247"/>
    </location>
</feature>
<keyword evidence="4" id="KW-0238">DNA-binding</keyword>
<dbReference type="GO" id="GO:0003677">
    <property type="term" value="F:DNA binding"/>
    <property type="evidence" value="ECO:0007669"/>
    <property type="project" value="UniProtKB-KW"/>
</dbReference>
<dbReference type="Pfam" id="PF00072">
    <property type="entry name" value="Response_reg"/>
    <property type="match status" value="1"/>
</dbReference>
<keyword evidence="1" id="KW-0597">Phosphoprotein</keyword>
<proteinExistence type="predicted"/>
<reference evidence="4" key="1">
    <citation type="submission" date="2023-03" db="EMBL/GenBank/DDBJ databases">
        <title>Andean soil-derived lignocellulolytic bacterial consortium as a source of novel taxa and putative plastic-active enzymes.</title>
        <authorList>
            <person name="Diaz-Garcia L."/>
            <person name="Chuvochina M."/>
            <person name="Feuerriegel G."/>
            <person name="Bunk B."/>
            <person name="Sproer C."/>
            <person name="Streit W.R."/>
            <person name="Rodriguez L.M."/>
            <person name="Overmann J."/>
            <person name="Jimenez D.J."/>
        </authorList>
    </citation>
    <scope>NUCLEOTIDE SEQUENCE</scope>
    <source>
        <strain evidence="4">MAG 3858</strain>
    </source>
</reference>
<protein>
    <submittedName>
        <fullName evidence="4">LytTR family DNA-binding domain-containing protein</fullName>
    </submittedName>
</protein>
<dbReference type="InterPro" id="IPR001789">
    <property type="entry name" value="Sig_transdc_resp-reg_receiver"/>
</dbReference>
<gene>
    <name evidence="4" type="ORF">P0Y49_13570</name>
</gene>
<name>A0AAJ5W3H5_9SPHI</name>
<feature type="modified residue" description="4-aspartylphosphate" evidence="1">
    <location>
        <position position="54"/>
    </location>
</feature>
<sequence length="250" mass="28508">MKALLIDDEHSNNENLISLLRKYCPAIHVMAAATDLNMAFDLINIHQPDLLFLDIQMGSQTGFDLLKLVPMHRFEVIFVTAFDKYGITAIKFAALDYLLKPVNISELIQAVSKAEEKYRAKEKNKQLNFLLNHIQNGTKQPTKIALPQLHEIRYVTINEIVRCESDNSYTFFYLVNGDRILVSRSIKEYADLLKSIGFLRTHQSHLVNSIFVKSWIKEDGGVLLLSNGDRIPVSKPNKSMVQLALNSYLN</sequence>
<dbReference type="Proteomes" id="UP001214530">
    <property type="component" value="Chromosome"/>
</dbReference>
<accession>A0AAJ5W3H5</accession>
<evidence type="ECO:0000259" key="3">
    <source>
        <dbReference type="PROSITE" id="PS50930"/>
    </source>
</evidence>
<dbReference type="Gene3D" id="2.40.50.1020">
    <property type="entry name" value="LytTr DNA-binding domain"/>
    <property type="match status" value="1"/>
</dbReference>
<dbReference type="SMART" id="SM00448">
    <property type="entry name" value="REC"/>
    <property type="match status" value="1"/>
</dbReference>
<dbReference type="Gene3D" id="3.40.50.2300">
    <property type="match status" value="1"/>
</dbReference>
<dbReference type="PANTHER" id="PTHR37299:SF1">
    <property type="entry name" value="STAGE 0 SPORULATION PROTEIN A HOMOLOG"/>
    <property type="match status" value="1"/>
</dbReference>
<dbReference type="PROSITE" id="PS50110">
    <property type="entry name" value="RESPONSE_REGULATORY"/>
    <property type="match status" value="1"/>
</dbReference>
<dbReference type="InterPro" id="IPR046947">
    <property type="entry name" value="LytR-like"/>
</dbReference>
<evidence type="ECO:0000313" key="5">
    <source>
        <dbReference type="Proteomes" id="UP001214530"/>
    </source>
</evidence>
<dbReference type="PANTHER" id="PTHR37299">
    <property type="entry name" value="TRANSCRIPTIONAL REGULATOR-RELATED"/>
    <property type="match status" value="1"/>
</dbReference>
<dbReference type="GO" id="GO:0000156">
    <property type="term" value="F:phosphorelay response regulator activity"/>
    <property type="evidence" value="ECO:0007669"/>
    <property type="project" value="InterPro"/>
</dbReference>
<dbReference type="SMART" id="SM00850">
    <property type="entry name" value="LytTR"/>
    <property type="match status" value="1"/>
</dbReference>
<dbReference type="SUPFAM" id="SSF52172">
    <property type="entry name" value="CheY-like"/>
    <property type="match status" value="1"/>
</dbReference>
<evidence type="ECO:0000256" key="1">
    <source>
        <dbReference type="PROSITE-ProRule" id="PRU00169"/>
    </source>
</evidence>
<evidence type="ECO:0000313" key="4">
    <source>
        <dbReference type="EMBL" id="WEK17828.1"/>
    </source>
</evidence>
<dbReference type="InterPro" id="IPR011006">
    <property type="entry name" value="CheY-like_superfamily"/>
</dbReference>
<dbReference type="Pfam" id="PF04397">
    <property type="entry name" value="LytTR"/>
    <property type="match status" value="1"/>
</dbReference>
<organism evidence="4 5">
    <name type="scientific">Candidatus Pedobacter colombiensis</name>
    <dbReference type="NCBI Taxonomy" id="3121371"/>
    <lineage>
        <taxon>Bacteria</taxon>
        <taxon>Pseudomonadati</taxon>
        <taxon>Bacteroidota</taxon>
        <taxon>Sphingobacteriia</taxon>
        <taxon>Sphingobacteriales</taxon>
        <taxon>Sphingobacteriaceae</taxon>
        <taxon>Pedobacter</taxon>
    </lineage>
</organism>
<dbReference type="PROSITE" id="PS50930">
    <property type="entry name" value="HTH_LYTTR"/>
    <property type="match status" value="1"/>
</dbReference>